<keyword evidence="2" id="KW-1133">Transmembrane helix</keyword>
<evidence type="ECO:0000313" key="4">
    <source>
        <dbReference type="EMBL" id="CAJ1402602.1"/>
    </source>
</evidence>
<keyword evidence="2" id="KW-0812">Transmembrane</keyword>
<comment type="caution">
    <text evidence="4">The sequence shown here is derived from an EMBL/GenBank/DDBJ whole genome shotgun (WGS) entry which is preliminary data.</text>
</comment>
<evidence type="ECO:0000259" key="3">
    <source>
        <dbReference type="PROSITE" id="PS50053"/>
    </source>
</evidence>
<dbReference type="CDD" id="cd17039">
    <property type="entry name" value="Ubl_ubiquitin_like"/>
    <property type="match status" value="1"/>
</dbReference>
<feature type="region of interest" description="Disordered" evidence="1">
    <location>
        <begin position="627"/>
        <end position="666"/>
    </location>
</feature>
<proteinExistence type="predicted"/>
<evidence type="ECO:0000256" key="1">
    <source>
        <dbReference type="SAM" id="MobiDB-lite"/>
    </source>
</evidence>
<gene>
    <name evidence="4" type="ORF">EVOR1521_LOCUS25449</name>
</gene>
<organism evidence="4 5">
    <name type="scientific">Effrenium voratum</name>
    <dbReference type="NCBI Taxonomy" id="2562239"/>
    <lineage>
        <taxon>Eukaryota</taxon>
        <taxon>Sar</taxon>
        <taxon>Alveolata</taxon>
        <taxon>Dinophyceae</taxon>
        <taxon>Suessiales</taxon>
        <taxon>Symbiodiniaceae</taxon>
        <taxon>Effrenium</taxon>
    </lineage>
</organism>
<keyword evidence="2" id="KW-0472">Membrane</keyword>
<dbReference type="SUPFAM" id="SSF54236">
    <property type="entry name" value="Ubiquitin-like"/>
    <property type="match status" value="1"/>
</dbReference>
<accession>A0AA36JAG2</accession>
<dbReference type="InterPro" id="IPR029071">
    <property type="entry name" value="Ubiquitin-like_domsf"/>
</dbReference>
<feature type="domain" description="Ubiquitin-like" evidence="3">
    <location>
        <begin position="501"/>
        <end position="560"/>
    </location>
</feature>
<reference evidence="4" key="1">
    <citation type="submission" date="2023-08" db="EMBL/GenBank/DDBJ databases">
        <authorList>
            <person name="Chen Y."/>
            <person name="Shah S."/>
            <person name="Dougan E. K."/>
            <person name="Thang M."/>
            <person name="Chan C."/>
        </authorList>
    </citation>
    <scope>NUCLEOTIDE SEQUENCE</scope>
</reference>
<evidence type="ECO:0000256" key="2">
    <source>
        <dbReference type="SAM" id="Phobius"/>
    </source>
</evidence>
<dbReference type="Proteomes" id="UP001178507">
    <property type="component" value="Unassembled WGS sequence"/>
</dbReference>
<dbReference type="InterPro" id="IPR000626">
    <property type="entry name" value="Ubiquitin-like_dom"/>
</dbReference>
<evidence type="ECO:0000313" key="5">
    <source>
        <dbReference type="Proteomes" id="UP001178507"/>
    </source>
</evidence>
<dbReference type="AlphaFoldDB" id="A0AA36JAG2"/>
<feature type="transmembrane region" description="Helical" evidence="2">
    <location>
        <begin position="593"/>
        <end position="614"/>
    </location>
</feature>
<dbReference type="Gene3D" id="3.10.20.90">
    <property type="entry name" value="Phosphatidylinositol 3-kinase Catalytic Subunit, Chain A, domain 1"/>
    <property type="match status" value="1"/>
</dbReference>
<dbReference type="PROSITE" id="PS50053">
    <property type="entry name" value="UBIQUITIN_2"/>
    <property type="match status" value="1"/>
</dbReference>
<sequence>MTPNSVLQPSEAKTAGGWFCAYPPCFKCRQAPPPVRDLASDLAAALATKVPSDDEETTSFDGNADLKPRRADGRHACVNRLALQNLAHWSRVYRAHRFRHHQQTAGLTGLAWRGWLRELRAAQRAEWEKAQRASARRSFVVARSVFECWLHILQRGREVKVLAPVLADCLQDALDGHHLRKKYLSWRRWCGFLLQCRAADDQELLLLSFRCWQQSSVEQRHKRGVLLLCQRYSSVRLKRKSLFAWRGRLQRLTQVSESVLHWAARLATALAHKVQLAWHDTARRRRSSRQAEQELSLRRRSRLVGSWRLLLLRKVTAMGVAEAVLLNRALRWMRAWQQWAFAHARRRERDEVKLAIVRESRKRWWVERWCSAGRFQRLVDVAQRWDGQVLCRQLVRKAFLAWSAVMGLYACAEKAKKLPLPERPPRLLLGAALPLLRPCAFTAGAGRRSVARRAEGGTAVMPTEDEATELLRKKKEQTLEAIQKAAEQDAPVGEDLGKFWVNQPGQLSFEVQFNRGDQVKDLRKVIEKVTGIPPEAQELRGNGELMYKDGQMLEAVDLSDIWVMDDRDDSPERGEWNPDPEEDMDLLANPFKIGVYIFAIVLSIFWVTQVAGVNPYGKWPEGPRLDWSQVPEDLRPGGNPIQMPQSLSVGADAQEKMLKDRKKSQI</sequence>
<dbReference type="EMBL" id="CAUJNA010003460">
    <property type="protein sequence ID" value="CAJ1402602.1"/>
    <property type="molecule type" value="Genomic_DNA"/>
</dbReference>
<protein>
    <recommendedName>
        <fullName evidence="3">Ubiquitin-like domain-containing protein</fullName>
    </recommendedName>
</protein>
<name>A0AA36JAG2_9DINO</name>
<keyword evidence="5" id="KW-1185">Reference proteome</keyword>